<dbReference type="EMBL" id="CACRXK020007485">
    <property type="protein sequence ID" value="CAB4012371.1"/>
    <property type="molecule type" value="Genomic_DNA"/>
</dbReference>
<organism evidence="1 2">
    <name type="scientific">Paramuricea clavata</name>
    <name type="common">Red gorgonian</name>
    <name type="synonym">Violescent sea-whip</name>
    <dbReference type="NCBI Taxonomy" id="317549"/>
    <lineage>
        <taxon>Eukaryota</taxon>
        <taxon>Metazoa</taxon>
        <taxon>Cnidaria</taxon>
        <taxon>Anthozoa</taxon>
        <taxon>Octocorallia</taxon>
        <taxon>Malacalcyonacea</taxon>
        <taxon>Plexauridae</taxon>
        <taxon>Paramuricea</taxon>
    </lineage>
</organism>
<sequence>MTSSSFPEPLGLLREAGEVVGGKSNIFFKQDYPDKMHTIVQLFLISLACLAISAHIKKKSYTLKVTEDVCLERGSSNYNYLPYLLIGTHPGYPLKRSLLKFQNIPCECTFPLKATLHIYFVYAHKASFMSVAQVPAVKRYLVAYTVLKSWTESQATRTKRNKWARWDNQWLKLGTDAESLATSSTTVTPTPGRKWYTLDVTEQARDWKFGANYGLLLRDTHERVQGRDFRFASNAYQDRSKHAYVTLTCWVQY</sequence>
<dbReference type="Proteomes" id="UP001152795">
    <property type="component" value="Unassembled WGS sequence"/>
</dbReference>
<keyword evidence="2" id="KW-1185">Reference proteome</keyword>
<accession>A0A7D9IP47</accession>
<comment type="caution">
    <text evidence="1">The sequence shown here is derived from an EMBL/GenBank/DDBJ whole genome shotgun (WGS) entry which is preliminary data.</text>
</comment>
<proteinExistence type="predicted"/>
<name>A0A7D9IP47_PARCT</name>
<evidence type="ECO:0000313" key="1">
    <source>
        <dbReference type="EMBL" id="CAB4012371.1"/>
    </source>
</evidence>
<dbReference type="NCBIfam" id="NF033679">
    <property type="entry name" value="DNRLRE_dom"/>
    <property type="match status" value="1"/>
</dbReference>
<evidence type="ECO:0000313" key="2">
    <source>
        <dbReference type="Proteomes" id="UP001152795"/>
    </source>
</evidence>
<reference evidence="1" key="1">
    <citation type="submission" date="2020-04" db="EMBL/GenBank/DDBJ databases">
        <authorList>
            <person name="Alioto T."/>
            <person name="Alioto T."/>
            <person name="Gomez Garrido J."/>
        </authorList>
    </citation>
    <scope>NUCLEOTIDE SEQUENCE</scope>
    <source>
        <strain evidence="1">A484AB</strain>
    </source>
</reference>
<protein>
    <submittedName>
        <fullName evidence="1">Uncharacterized protein</fullName>
    </submittedName>
</protein>
<dbReference type="OrthoDB" id="5946408at2759"/>
<gene>
    <name evidence="1" type="ORF">PACLA_8A030567</name>
</gene>
<dbReference type="AlphaFoldDB" id="A0A7D9IP47"/>